<reference evidence="1" key="1">
    <citation type="submission" date="2021-01" db="EMBL/GenBank/DDBJ databases">
        <authorList>
            <person name="Corre E."/>
            <person name="Pelletier E."/>
            <person name="Niang G."/>
            <person name="Scheremetjew M."/>
            <person name="Finn R."/>
            <person name="Kale V."/>
            <person name="Holt S."/>
            <person name="Cochrane G."/>
            <person name="Meng A."/>
            <person name="Brown T."/>
            <person name="Cohen L."/>
        </authorList>
    </citation>
    <scope>NUCLEOTIDE SEQUENCE</scope>
    <source>
        <strain evidence="1">CCMP2058</strain>
    </source>
</reference>
<proteinExistence type="predicted"/>
<protein>
    <submittedName>
        <fullName evidence="1">Uncharacterized protein</fullName>
    </submittedName>
</protein>
<accession>A0A7S0DAP4</accession>
<gene>
    <name evidence="1" type="ORF">LAMO00422_LOCUS9793</name>
</gene>
<name>A0A7S0DAP4_9EUKA</name>
<dbReference type="EMBL" id="HBEM01014222">
    <property type="protein sequence ID" value="CAD8448971.1"/>
    <property type="molecule type" value="Transcribed_RNA"/>
</dbReference>
<evidence type="ECO:0000313" key="1">
    <source>
        <dbReference type="EMBL" id="CAD8448971.1"/>
    </source>
</evidence>
<dbReference type="AlphaFoldDB" id="A0A7S0DAP4"/>
<sequence>MSAQPPGGPAPARREEKSWLSAGLKMMKTVSSQVQKGVQDAAKQIQKDFDDVQVQCPTCGAVFRWPKGQPKAAACGQCGTLVEPPKAKDKANFHFQTMMSAINKTVEDTTGKSIMSKTKQWNVVVPQGAVPGQQIDVYIENNQYRTVVPQGARPGDTFPIVVDKAPKIIATKGKKFPITGGNLIQVVPDQKSGGVPPPQPPASPSEVDALPILQGEVVEAEGVVVATAEPPTVEGKVC</sequence>
<organism evidence="1">
    <name type="scientific">Amorphochlora amoebiformis</name>
    <dbReference type="NCBI Taxonomy" id="1561963"/>
    <lineage>
        <taxon>Eukaryota</taxon>
        <taxon>Sar</taxon>
        <taxon>Rhizaria</taxon>
        <taxon>Cercozoa</taxon>
        <taxon>Chlorarachniophyceae</taxon>
        <taxon>Amorphochlora</taxon>
    </lineage>
</organism>